<evidence type="ECO:0000256" key="2">
    <source>
        <dbReference type="ARBA" id="ARBA00022679"/>
    </source>
</evidence>
<evidence type="ECO:0000256" key="1">
    <source>
        <dbReference type="ARBA" id="ARBA00022676"/>
    </source>
</evidence>
<dbReference type="Proteomes" id="UP000198707">
    <property type="component" value="Unassembled WGS sequence"/>
</dbReference>
<evidence type="ECO:0000259" key="3">
    <source>
        <dbReference type="Pfam" id="PF13579"/>
    </source>
</evidence>
<reference evidence="5" key="1">
    <citation type="submission" date="2016-10" db="EMBL/GenBank/DDBJ databases">
        <authorList>
            <person name="Varghese N."/>
            <person name="Submissions S."/>
        </authorList>
    </citation>
    <scope>NUCLEOTIDE SEQUENCE [LARGE SCALE GENOMIC DNA]</scope>
    <source>
        <strain evidence="5">CGMCC 4.7038</strain>
    </source>
</reference>
<keyword evidence="2 4" id="KW-0808">Transferase</keyword>
<dbReference type="GO" id="GO:0016757">
    <property type="term" value="F:glycosyltransferase activity"/>
    <property type="evidence" value="ECO:0007669"/>
    <property type="project" value="UniProtKB-KW"/>
</dbReference>
<dbReference type="Gene3D" id="3.40.50.2000">
    <property type="entry name" value="Glycogen Phosphorylase B"/>
    <property type="match status" value="2"/>
</dbReference>
<protein>
    <submittedName>
        <fullName evidence="4">Glycosyltransferase involved in cell wall bisynthesis</fullName>
    </submittedName>
</protein>
<sequence>MRIGIVSQWFPPEPAFLTGGLATQLAARGHEVRVLTAFPNFPGGRIYPGYRQRWRAVENHAGCQVRRVPVYPSHDSSAVGRVLNYVSYATSSSLAAIRFLSGLDAIYVYHPPATAFTAAVLPRLLRRTPVLLHVQDIWPESVTASAMISDGLVGSLLDRVLSAAMRRVYQASDAIAVLSPSMAELVVERGADPGAVRVVFNWTEENLFRPVPVTPQARALLGHRGRCLVMFAGNMGPFQRIETAVRAAAAVPDRIDLVLAGSGVEEPRARRIAEDLGATNVRFLDRHPPEEMAALYAVADFQLVCLRDLPALRGTMPSKLQAALACARPVVAAAPGDVVRLVDAHRIGLSCPPEDWRALAETFAAAADLPESERAAMGARARQVYQERMSLSAGVDQIEDMLHKIAGRPRGSGR</sequence>
<dbReference type="RefSeq" id="WP_092374544.1">
    <property type="nucleotide sequence ID" value="NZ_BOPI01000009.1"/>
</dbReference>
<dbReference type="Pfam" id="PF13579">
    <property type="entry name" value="Glyco_trans_4_4"/>
    <property type="match status" value="1"/>
</dbReference>
<dbReference type="Pfam" id="PF13692">
    <property type="entry name" value="Glyco_trans_1_4"/>
    <property type="match status" value="1"/>
</dbReference>
<dbReference type="PANTHER" id="PTHR12526">
    <property type="entry name" value="GLYCOSYLTRANSFERASE"/>
    <property type="match status" value="1"/>
</dbReference>
<evidence type="ECO:0000313" key="5">
    <source>
        <dbReference type="Proteomes" id="UP000198707"/>
    </source>
</evidence>
<dbReference type="EMBL" id="FNYV01000001">
    <property type="protein sequence ID" value="SEI66073.1"/>
    <property type="molecule type" value="Genomic_DNA"/>
</dbReference>
<name>A0A1H6SDK2_9ACTN</name>
<dbReference type="AlphaFoldDB" id="A0A1H6SDK2"/>
<dbReference type="SUPFAM" id="SSF53756">
    <property type="entry name" value="UDP-Glycosyltransferase/glycogen phosphorylase"/>
    <property type="match status" value="1"/>
</dbReference>
<dbReference type="CDD" id="cd03794">
    <property type="entry name" value="GT4_WbuB-like"/>
    <property type="match status" value="1"/>
</dbReference>
<dbReference type="InterPro" id="IPR028098">
    <property type="entry name" value="Glyco_trans_4-like_N"/>
</dbReference>
<gene>
    <name evidence="4" type="ORF">SAMN05443287_101670</name>
</gene>
<accession>A0A1H6SDK2</accession>
<organism evidence="4 5">
    <name type="scientific">Micromonospora phaseoli</name>
    <dbReference type="NCBI Taxonomy" id="1144548"/>
    <lineage>
        <taxon>Bacteria</taxon>
        <taxon>Bacillati</taxon>
        <taxon>Actinomycetota</taxon>
        <taxon>Actinomycetes</taxon>
        <taxon>Micromonosporales</taxon>
        <taxon>Micromonosporaceae</taxon>
        <taxon>Micromonospora</taxon>
    </lineage>
</organism>
<dbReference type="STRING" id="1144548.SAMN05443287_101670"/>
<evidence type="ECO:0000313" key="4">
    <source>
        <dbReference type="EMBL" id="SEI66073.1"/>
    </source>
</evidence>
<keyword evidence="1" id="KW-0328">Glycosyltransferase</keyword>
<dbReference type="OrthoDB" id="3180470at2"/>
<proteinExistence type="predicted"/>
<keyword evidence="5" id="KW-1185">Reference proteome</keyword>
<feature type="domain" description="Glycosyltransferase subfamily 4-like N-terminal" evidence="3">
    <location>
        <begin position="19"/>
        <end position="202"/>
    </location>
</feature>